<feature type="region of interest" description="Disordered" evidence="1">
    <location>
        <begin position="105"/>
        <end position="131"/>
    </location>
</feature>
<dbReference type="EMBL" id="JARJLG010000129">
    <property type="protein sequence ID" value="KAJ7739971.1"/>
    <property type="molecule type" value="Genomic_DNA"/>
</dbReference>
<evidence type="ECO:0000313" key="3">
    <source>
        <dbReference type="Proteomes" id="UP001215280"/>
    </source>
</evidence>
<organism evidence="2 3">
    <name type="scientific">Mycena maculata</name>
    <dbReference type="NCBI Taxonomy" id="230809"/>
    <lineage>
        <taxon>Eukaryota</taxon>
        <taxon>Fungi</taxon>
        <taxon>Dikarya</taxon>
        <taxon>Basidiomycota</taxon>
        <taxon>Agaricomycotina</taxon>
        <taxon>Agaricomycetes</taxon>
        <taxon>Agaricomycetidae</taxon>
        <taxon>Agaricales</taxon>
        <taxon>Marasmiineae</taxon>
        <taxon>Mycenaceae</taxon>
        <taxon>Mycena</taxon>
    </lineage>
</organism>
<dbReference type="AlphaFoldDB" id="A0AAD7IDM3"/>
<evidence type="ECO:0000256" key="1">
    <source>
        <dbReference type="SAM" id="MobiDB-lite"/>
    </source>
</evidence>
<evidence type="ECO:0000313" key="2">
    <source>
        <dbReference type="EMBL" id="KAJ7739971.1"/>
    </source>
</evidence>
<feature type="compositionally biased region" description="Low complexity" evidence="1">
    <location>
        <begin position="105"/>
        <end position="129"/>
    </location>
</feature>
<reference evidence="2" key="1">
    <citation type="submission" date="2023-03" db="EMBL/GenBank/DDBJ databases">
        <title>Massive genome expansion in bonnet fungi (Mycena s.s.) driven by repeated elements and novel gene families across ecological guilds.</title>
        <authorList>
            <consortium name="Lawrence Berkeley National Laboratory"/>
            <person name="Harder C.B."/>
            <person name="Miyauchi S."/>
            <person name="Viragh M."/>
            <person name="Kuo A."/>
            <person name="Thoen E."/>
            <person name="Andreopoulos B."/>
            <person name="Lu D."/>
            <person name="Skrede I."/>
            <person name="Drula E."/>
            <person name="Henrissat B."/>
            <person name="Morin E."/>
            <person name="Kohler A."/>
            <person name="Barry K."/>
            <person name="LaButti K."/>
            <person name="Morin E."/>
            <person name="Salamov A."/>
            <person name="Lipzen A."/>
            <person name="Mereny Z."/>
            <person name="Hegedus B."/>
            <person name="Baldrian P."/>
            <person name="Stursova M."/>
            <person name="Weitz H."/>
            <person name="Taylor A."/>
            <person name="Grigoriev I.V."/>
            <person name="Nagy L.G."/>
            <person name="Martin F."/>
            <person name="Kauserud H."/>
        </authorList>
    </citation>
    <scope>NUCLEOTIDE SEQUENCE</scope>
    <source>
        <strain evidence="2">CBHHK188m</strain>
    </source>
</reference>
<sequence length="230" mass="24598">MNDAQWCLDECANCATVVEGPSIYCPQCEPDVKEEEAELEDGYAPYTPRTTVRVSAWALDCYKSTRVAPASGPYIVPSPSRRKLHIRKQHPTSWVTPDGFSSSISLSSPMSTPTAVESESESAATSATIPPSPISRCPARSWAAVSPASATRPLLTKTNVYLSSSSKAHAPPLIEPSDCPANPSGPGSWRAPSDAAAACTRANAPMLKPRRPVDRPANSPFPHIRLPFVL</sequence>
<comment type="caution">
    <text evidence="2">The sequence shown here is derived from an EMBL/GenBank/DDBJ whole genome shotgun (WGS) entry which is preliminary data.</text>
</comment>
<dbReference type="Proteomes" id="UP001215280">
    <property type="component" value="Unassembled WGS sequence"/>
</dbReference>
<keyword evidence="3" id="KW-1185">Reference proteome</keyword>
<accession>A0AAD7IDM3</accession>
<protein>
    <submittedName>
        <fullName evidence="2">Uncharacterized protein</fullName>
    </submittedName>
</protein>
<proteinExistence type="predicted"/>
<feature type="region of interest" description="Disordered" evidence="1">
    <location>
        <begin position="170"/>
        <end position="194"/>
    </location>
</feature>
<name>A0AAD7IDM3_9AGAR</name>
<gene>
    <name evidence="2" type="ORF">DFH07DRAFT_70417</name>
</gene>